<accession>A0A0A8YVC6</accession>
<protein>
    <submittedName>
        <fullName evidence="1">Uncharacterized protein</fullName>
    </submittedName>
</protein>
<reference evidence="1" key="2">
    <citation type="journal article" date="2015" name="Data Brief">
        <title>Shoot transcriptome of the giant reed, Arundo donax.</title>
        <authorList>
            <person name="Barrero R.A."/>
            <person name="Guerrero F.D."/>
            <person name="Moolhuijzen P."/>
            <person name="Goolsby J.A."/>
            <person name="Tidwell J."/>
            <person name="Bellgard S.E."/>
            <person name="Bellgard M.I."/>
        </authorList>
    </citation>
    <scope>NUCLEOTIDE SEQUENCE</scope>
    <source>
        <tissue evidence="1">Shoot tissue taken approximately 20 cm above the soil surface</tissue>
    </source>
</reference>
<dbReference type="EMBL" id="GBRH01266826">
    <property type="protein sequence ID" value="JAD31069.1"/>
    <property type="molecule type" value="Transcribed_RNA"/>
</dbReference>
<evidence type="ECO:0000313" key="1">
    <source>
        <dbReference type="EMBL" id="JAD31069.1"/>
    </source>
</evidence>
<sequence length="18" mass="2148">MILQFKSPFCYSSQNIQL</sequence>
<reference evidence="1" key="1">
    <citation type="submission" date="2014-09" db="EMBL/GenBank/DDBJ databases">
        <authorList>
            <person name="Magalhaes I.L.F."/>
            <person name="Oliveira U."/>
            <person name="Santos F.R."/>
            <person name="Vidigal T.H.D.A."/>
            <person name="Brescovit A.D."/>
            <person name="Santos A.J."/>
        </authorList>
    </citation>
    <scope>NUCLEOTIDE SEQUENCE</scope>
    <source>
        <tissue evidence="1">Shoot tissue taken approximately 20 cm above the soil surface</tissue>
    </source>
</reference>
<organism evidence="1">
    <name type="scientific">Arundo donax</name>
    <name type="common">Giant reed</name>
    <name type="synonym">Donax arundinaceus</name>
    <dbReference type="NCBI Taxonomy" id="35708"/>
    <lineage>
        <taxon>Eukaryota</taxon>
        <taxon>Viridiplantae</taxon>
        <taxon>Streptophyta</taxon>
        <taxon>Embryophyta</taxon>
        <taxon>Tracheophyta</taxon>
        <taxon>Spermatophyta</taxon>
        <taxon>Magnoliopsida</taxon>
        <taxon>Liliopsida</taxon>
        <taxon>Poales</taxon>
        <taxon>Poaceae</taxon>
        <taxon>PACMAD clade</taxon>
        <taxon>Arundinoideae</taxon>
        <taxon>Arundineae</taxon>
        <taxon>Arundo</taxon>
    </lineage>
</organism>
<dbReference type="AlphaFoldDB" id="A0A0A8YVC6"/>
<proteinExistence type="predicted"/>
<name>A0A0A8YVC6_ARUDO</name>